<protein>
    <submittedName>
        <fullName evidence="1">Uncharacterized protein</fullName>
    </submittedName>
</protein>
<keyword evidence="2" id="KW-1185">Reference proteome</keyword>
<proteinExistence type="predicted"/>
<sequence length="132" mass="14947">MHARPSSSPVIYDQSTISPSSEVEVIEVDDCEVPVHVVRFIEPLFDRPKSPSLDEALPPEEEVSVKLENHEPQPKPSSIPFRAVSLDEYEQICKPELPAGKRNNKKRGRPLKIRRSTLKKANASKPKRSRLE</sequence>
<organism evidence="1 2">
    <name type="scientific">Eretmocerus hayati</name>
    <dbReference type="NCBI Taxonomy" id="131215"/>
    <lineage>
        <taxon>Eukaryota</taxon>
        <taxon>Metazoa</taxon>
        <taxon>Ecdysozoa</taxon>
        <taxon>Arthropoda</taxon>
        <taxon>Hexapoda</taxon>
        <taxon>Insecta</taxon>
        <taxon>Pterygota</taxon>
        <taxon>Neoptera</taxon>
        <taxon>Endopterygota</taxon>
        <taxon>Hymenoptera</taxon>
        <taxon>Apocrita</taxon>
        <taxon>Proctotrupomorpha</taxon>
        <taxon>Chalcidoidea</taxon>
        <taxon>Aphelinidae</taxon>
        <taxon>Aphelininae</taxon>
        <taxon>Eretmocerus</taxon>
    </lineage>
</organism>
<gene>
    <name evidence="1" type="ORF">QAD02_021161</name>
</gene>
<reference evidence="1" key="1">
    <citation type="submission" date="2023-04" db="EMBL/GenBank/DDBJ databases">
        <title>A chromosome-level genome assembly of the parasitoid wasp Eretmocerus hayati.</title>
        <authorList>
            <person name="Zhong Y."/>
            <person name="Liu S."/>
            <person name="Liu Y."/>
        </authorList>
    </citation>
    <scope>NUCLEOTIDE SEQUENCE</scope>
    <source>
        <strain evidence="1">ZJU_SS_LIU_2023</strain>
    </source>
</reference>
<accession>A0ACC2PQG5</accession>
<evidence type="ECO:0000313" key="2">
    <source>
        <dbReference type="Proteomes" id="UP001239111"/>
    </source>
</evidence>
<dbReference type="EMBL" id="CM056741">
    <property type="protein sequence ID" value="KAJ8685368.1"/>
    <property type="molecule type" value="Genomic_DNA"/>
</dbReference>
<evidence type="ECO:0000313" key="1">
    <source>
        <dbReference type="EMBL" id="KAJ8685368.1"/>
    </source>
</evidence>
<dbReference type="Proteomes" id="UP001239111">
    <property type="component" value="Chromosome 1"/>
</dbReference>
<comment type="caution">
    <text evidence="1">The sequence shown here is derived from an EMBL/GenBank/DDBJ whole genome shotgun (WGS) entry which is preliminary data.</text>
</comment>
<name>A0ACC2PQG5_9HYME</name>